<protein>
    <submittedName>
        <fullName evidence="2">Uncharacterized protein</fullName>
    </submittedName>
</protein>
<proteinExistence type="predicted"/>
<reference evidence="2" key="2">
    <citation type="journal article" date="2015" name="Data Brief">
        <title>Shoot transcriptome of the giant reed, Arundo donax.</title>
        <authorList>
            <person name="Barrero R.A."/>
            <person name="Guerrero F.D."/>
            <person name="Moolhuijzen P."/>
            <person name="Goolsby J.A."/>
            <person name="Tidwell J."/>
            <person name="Bellgard S.E."/>
            <person name="Bellgard M.I."/>
        </authorList>
    </citation>
    <scope>NUCLEOTIDE SEQUENCE</scope>
    <source>
        <tissue evidence="2">Shoot tissue taken approximately 20 cm above the soil surface</tissue>
    </source>
</reference>
<dbReference type="EMBL" id="GBRH01165188">
    <property type="protein sequence ID" value="JAE32708.1"/>
    <property type="molecule type" value="Transcribed_RNA"/>
</dbReference>
<name>A0A0A9HIH8_ARUDO</name>
<accession>A0A0A9HIH8</accession>
<feature type="region of interest" description="Disordered" evidence="1">
    <location>
        <begin position="1"/>
        <end position="26"/>
    </location>
</feature>
<dbReference type="AlphaFoldDB" id="A0A0A9HIH8"/>
<evidence type="ECO:0000313" key="2">
    <source>
        <dbReference type="EMBL" id="JAE32708.1"/>
    </source>
</evidence>
<evidence type="ECO:0000256" key="1">
    <source>
        <dbReference type="SAM" id="MobiDB-lite"/>
    </source>
</evidence>
<feature type="compositionally biased region" description="Basic residues" evidence="1">
    <location>
        <begin position="7"/>
        <end position="16"/>
    </location>
</feature>
<reference evidence="2" key="1">
    <citation type="submission" date="2014-09" db="EMBL/GenBank/DDBJ databases">
        <authorList>
            <person name="Magalhaes I.L.F."/>
            <person name="Oliveira U."/>
            <person name="Santos F.R."/>
            <person name="Vidigal T.H.D.A."/>
            <person name="Brescovit A.D."/>
            <person name="Santos A.J."/>
        </authorList>
    </citation>
    <scope>NUCLEOTIDE SEQUENCE</scope>
    <source>
        <tissue evidence="2">Shoot tissue taken approximately 20 cm above the soil surface</tissue>
    </source>
</reference>
<sequence length="45" mass="5437">MSMNQRKQQRLKHHKGVNHEKQHQPVNIMVEQTNDLQHKIESYTS</sequence>
<organism evidence="2">
    <name type="scientific">Arundo donax</name>
    <name type="common">Giant reed</name>
    <name type="synonym">Donax arundinaceus</name>
    <dbReference type="NCBI Taxonomy" id="35708"/>
    <lineage>
        <taxon>Eukaryota</taxon>
        <taxon>Viridiplantae</taxon>
        <taxon>Streptophyta</taxon>
        <taxon>Embryophyta</taxon>
        <taxon>Tracheophyta</taxon>
        <taxon>Spermatophyta</taxon>
        <taxon>Magnoliopsida</taxon>
        <taxon>Liliopsida</taxon>
        <taxon>Poales</taxon>
        <taxon>Poaceae</taxon>
        <taxon>PACMAD clade</taxon>
        <taxon>Arundinoideae</taxon>
        <taxon>Arundineae</taxon>
        <taxon>Arundo</taxon>
    </lineage>
</organism>